<evidence type="ECO:0000256" key="2">
    <source>
        <dbReference type="ARBA" id="ARBA00009347"/>
    </source>
</evidence>
<proteinExistence type="inferred from homology"/>
<sequence>MKLHHTDEQLAMQDMMRQYLAKEYSFEARGAIIASPAGYSPLHWKMLAELGVIGALFLESDGGLGGSGYDITTIFEPLGSALVVEPILSSAILAGGAIAEAREERRRRLLVDLAEGRTIAAWAHAEPASGYDLFRVSATACRQGDSWVLDGLKSEVDHAASATEFVVSARTSRGAEEEGISLFVVPSSTPGIEVRGYPTVDGSRTADVLFSGVVVPATALLGPADHAYPIIERAVGRGMLALCAEALGVMKTALGVTVEYLKARRQFGTPLAKFQALQHRLVDMWIEIQQADSAVINAASVFDSPDIRVRERALSAAKYTIGRVGNLVAEECIQMHGGIGMTDELPLSHYATRLISIDHQLGDEDFHLQRYIELGQEITA</sequence>
<evidence type="ECO:0000256" key="1">
    <source>
        <dbReference type="ARBA" id="ARBA00001974"/>
    </source>
</evidence>
<comment type="cofactor">
    <cofactor evidence="1 6">
        <name>FAD</name>
        <dbReference type="ChEBI" id="CHEBI:57692"/>
    </cofactor>
</comment>
<accession>A0A2A5J1E6</accession>
<feature type="domain" description="Acyl-CoA oxidase/dehydrogenase middle" evidence="8">
    <location>
        <begin position="122"/>
        <end position="208"/>
    </location>
</feature>
<dbReference type="PANTHER" id="PTHR43884">
    <property type="entry name" value="ACYL-COA DEHYDROGENASE"/>
    <property type="match status" value="1"/>
</dbReference>
<dbReference type="InterPro" id="IPR009075">
    <property type="entry name" value="AcylCo_DH/oxidase_C"/>
</dbReference>
<protein>
    <submittedName>
        <fullName evidence="10">Pimeloyl-CoA dehydrogenase small subunit</fullName>
    </submittedName>
</protein>
<dbReference type="Pfam" id="PF00441">
    <property type="entry name" value="Acyl-CoA_dh_1"/>
    <property type="match status" value="1"/>
</dbReference>
<reference evidence="10 11" key="1">
    <citation type="submission" date="2017-07" db="EMBL/GenBank/DDBJ databases">
        <title>Draft sequence of Rhodococcus enclensis 23b-28.</title>
        <authorList>
            <person name="Besaury L."/>
            <person name="Sancelme M."/>
            <person name="Amato P."/>
            <person name="Lallement A."/>
            <person name="Delort A.-M."/>
        </authorList>
    </citation>
    <scope>NUCLEOTIDE SEQUENCE [LARGE SCALE GENOMIC DNA]</scope>
    <source>
        <strain evidence="10 11">23b-28</strain>
    </source>
</reference>
<dbReference type="Proteomes" id="UP000230886">
    <property type="component" value="Unassembled WGS sequence"/>
</dbReference>
<dbReference type="EMBL" id="NOVD01000058">
    <property type="protein sequence ID" value="PCK23039.1"/>
    <property type="molecule type" value="Genomic_DNA"/>
</dbReference>
<evidence type="ECO:0000313" key="10">
    <source>
        <dbReference type="EMBL" id="PCK23039.1"/>
    </source>
</evidence>
<dbReference type="InterPro" id="IPR037069">
    <property type="entry name" value="AcylCoA_DH/ox_N_sf"/>
</dbReference>
<dbReference type="AlphaFoldDB" id="A0A2A5J1E6"/>
<dbReference type="GO" id="GO:0050660">
    <property type="term" value="F:flavin adenine dinucleotide binding"/>
    <property type="evidence" value="ECO:0007669"/>
    <property type="project" value="InterPro"/>
</dbReference>
<dbReference type="InterPro" id="IPR013786">
    <property type="entry name" value="AcylCoA_DH/ox_N"/>
</dbReference>
<comment type="caution">
    <text evidence="10">The sequence shown here is derived from an EMBL/GenBank/DDBJ whole genome shotgun (WGS) entry which is preliminary data.</text>
</comment>
<feature type="domain" description="Acyl-CoA dehydrogenase/oxidase C-terminal" evidence="7">
    <location>
        <begin position="235"/>
        <end position="352"/>
    </location>
</feature>
<dbReference type="InterPro" id="IPR046373">
    <property type="entry name" value="Acyl-CoA_Oxase/DH_mid-dom_sf"/>
</dbReference>
<dbReference type="Gene3D" id="1.20.140.10">
    <property type="entry name" value="Butyryl-CoA Dehydrogenase, subunit A, domain 3"/>
    <property type="match status" value="1"/>
</dbReference>
<gene>
    <name evidence="10" type="ORF">CHR55_31020</name>
</gene>
<dbReference type="CDD" id="cd00567">
    <property type="entry name" value="ACAD"/>
    <property type="match status" value="1"/>
</dbReference>
<dbReference type="Pfam" id="PF02771">
    <property type="entry name" value="Acyl-CoA_dh_N"/>
    <property type="match status" value="1"/>
</dbReference>
<dbReference type="RefSeq" id="WP_099698832.1">
    <property type="nucleotide sequence ID" value="NZ_NOVD01000058.1"/>
</dbReference>
<name>A0A2A5J1E6_RHOSG</name>
<dbReference type="Pfam" id="PF02770">
    <property type="entry name" value="Acyl-CoA_dh_M"/>
    <property type="match status" value="1"/>
</dbReference>
<evidence type="ECO:0000256" key="4">
    <source>
        <dbReference type="ARBA" id="ARBA00022827"/>
    </source>
</evidence>
<keyword evidence="4 6" id="KW-0274">FAD</keyword>
<keyword evidence="3 6" id="KW-0285">Flavoprotein</keyword>
<feature type="domain" description="Acyl-CoA dehydrogenase/oxidase N-terminal" evidence="9">
    <location>
        <begin position="6"/>
        <end position="116"/>
    </location>
</feature>
<dbReference type="InterPro" id="IPR036250">
    <property type="entry name" value="AcylCo_DH-like_C"/>
</dbReference>
<dbReference type="InterPro" id="IPR006091">
    <property type="entry name" value="Acyl-CoA_Oxase/DH_mid-dom"/>
</dbReference>
<dbReference type="SUPFAM" id="SSF47203">
    <property type="entry name" value="Acyl-CoA dehydrogenase C-terminal domain-like"/>
    <property type="match status" value="1"/>
</dbReference>
<evidence type="ECO:0000259" key="8">
    <source>
        <dbReference type="Pfam" id="PF02770"/>
    </source>
</evidence>
<evidence type="ECO:0000313" key="11">
    <source>
        <dbReference type="Proteomes" id="UP000230886"/>
    </source>
</evidence>
<organism evidence="10 11">
    <name type="scientific">Rhodococcus qingshengii</name>
    <dbReference type="NCBI Taxonomy" id="334542"/>
    <lineage>
        <taxon>Bacteria</taxon>
        <taxon>Bacillati</taxon>
        <taxon>Actinomycetota</taxon>
        <taxon>Actinomycetes</taxon>
        <taxon>Mycobacteriales</taxon>
        <taxon>Nocardiaceae</taxon>
        <taxon>Rhodococcus</taxon>
        <taxon>Rhodococcus erythropolis group</taxon>
    </lineage>
</organism>
<dbReference type="SUPFAM" id="SSF56645">
    <property type="entry name" value="Acyl-CoA dehydrogenase NM domain-like"/>
    <property type="match status" value="1"/>
</dbReference>
<evidence type="ECO:0000256" key="6">
    <source>
        <dbReference type="RuleBase" id="RU362125"/>
    </source>
</evidence>
<dbReference type="Gene3D" id="1.10.540.10">
    <property type="entry name" value="Acyl-CoA dehydrogenase/oxidase, N-terminal domain"/>
    <property type="match status" value="1"/>
</dbReference>
<dbReference type="PANTHER" id="PTHR43884:SF20">
    <property type="entry name" value="ACYL-COA DEHYDROGENASE FADE28"/>
    <property type="match status" value="1"/>
</dbReference>
<dbReference type="Gene3D" id="2.40.110.10">
    <property type="entry name" value="Butyryl-CoA Dehydrogenase, subunit A, domain 2"/>
    <property type="match status" value="1"/>
</dbReference>
<evidence type="ECO:0000259" key="9">
    <source>
        <dbReference type="Pfam" id="PF02771"/>
    </source>
</evidence>
<evidence type="ECO:0000256" key="5">
    <source>
        <dbReference type="ARBA" id="ARBA00023002"/>
    </source>
</evidence>
<comment type="similarity">
    <text evidence="2 6">Belongs to the acyl-CoA dehydrogenase family.</text>
</comment>
<dbReference type="GO" id="GO:0003995">
    <property type="term" value="F:acyl-CoA dehydrogenase activity"/>
    <property type="evidence" value="ECO:0007669"/>
    <property type="project" value="TreeGrafter"/>
</dbReference>
<evidence type="ECO:0000259" key="7">
    <source>
        <dbReference type="Pfam" id="PF00441"/>
    </source>
</evidence>
<keyword evidence="5 6" id="KW-0560">Oxidoreductase</keyword>
<evidence type="ECO:0000256" key="3">
    <source>
        <dbReference type="ARBA" id="ARBA00022630"/>
    </source>
</evidence>
<dbReference type="InterPro" id="IPR009100">
    <property type="entry name" value="AcylCoA_DH/oxidase_NM_dom_sf"/>
</dbReference>